<keyword evidence="1" id="KW-0808">Transferase</keyword>
<dbReference type="Gene3D" id="3.40.1180.10">
    <property type="entry name" value="Decaprenyl diphosphate synthase-like"/>
    <property type="match status" value="1"/>
</dbReference>
<gene>
    <name evidence="2" type="ORF">UFOPK4074_00912</name>
</gene>
<dbReference type="EMBL" id="CAFBPG010000090">
    <property type="protein sequence ID" value="CAB5016355.1"/>
    <property type="molecule type" value="Genomic_DNA"/>
</dbReference>
<dbReference type="GO" id="GO:0016765">
    <property type="term" value="F:transferase activity, transferring alkyl or aryl (other than methyl) groups"/>
    <property type="evidence" value="ECO:0007669"/>
    <property type="project" value="InterPro"/>
</dbReference>
<organism evidence="2">
    <name type="scientific">freshwater metagenome</name>
    <dbReference type="NCBI Taxonomy" id="449393"/>
    <lineage>
        <taxon>unclassified sequences</taxon>
        <taxon>metagenomes</taxon>
        <taxon>ecological metagenomes</taxon>
    </lineage>
</organism>
<evidence type="ECO:0000313" key="2">
    <source>
        <dbReference type="EMBL" id="CAB5016355.1"/>
    </source>
</evidence>
<proteinExistence type="predicted"/>
<name>A0A6J7QH88_9ZZZZ</name>
<dbReference type="InterPro" id="IPR036424">
    <property type="entry name" value="UPP_synth-like_sf"/>
</dbReference>
<protein>
    <submittedName>
        <fullName evidence="2">Unannotated protein</fullName>
    </submittedName>
</protein>
<dbReference type="InterPro" id="IPR001441">
    <property type="entry name" value="UPP_synth-like"/>
</dbReference>
<dbReference type="AlphaFoldDB" id="A0A6J7QH88"/>
<dbReference type="Pfam" id="PF01255">
    <property type="entry name" value="Prenyltransf"/>
    <property type="match status" value="1"/>
</dbReference>
<reference evidence="2" key="1">
    <citation type="submission" date="2020-05" db="EMBL/GenBank/DDBJ databases">
        <authorList>
            <person name="Chiriac C."/>
            <person name="Salcher M."/>
            <person name="Ghai R."/>
            <person name="Kavagutti S V."/>
        </authorList>
    </citation>
    <scope>NUCLEOTIDE SEQUENCE</scope>
</reference>
<evidence type="ECO:0000256" key="1">
    <source>
        <dbReference type="ARBA" id="ARBA00022679"/>
    </source>
</evidence>
<accession>A0A6J7QH88</accession>
<sequence length="30" mass="3748">MDVLWPDVDRRVLWRAIEEYAKRDRRFGKA</sequence>